<dbReference type="EnsemblMetazoa" id="AEPI000541-RA">
    <property type="protein sequence ID" value="AEPI000541-PA"/>
    <property type="gene ID" value="AEPI000541"/>
</dbReference>
<feature type="region of interest" description="Disordered" evidence="1">
    <location>
        <begin position="15"/>
        <end position="35"/>
    </location>
</feature>
<evidence type="ECO:0000256" key="1">
    <source>
        <dbReference type="SAM" id="MobiDB-lite"/>
    </source>
</evidence>
<feature type="transmembrane region" description="Helical" evidence="2">
    <location>
        <begin position="84"/>
        <end position="103"/>
    </location>
</feature>
<dbReference type="Proteomes" id="UP000075885">
    <property type="component" value="Unassembled WGS sequence"/>
</dbReference>
<feature type="transmembrane region" description="Helical" evidence="2">
    <location>
        <begin position="149"/>
        <end position="170"/>
    </location>
</feature>
<evidence type="ECO:0000313" key="3">
    <source>
        <dbReference type="EnsemblMetazoa" id="AEPI000541-PA"/>
    </source>
</evidence>
<evidence type="ECO:0000256" key="2">
    <source>
        <dbReference type="SAM" id="Phobius"/>
    </source>
</evidence>
<evidence type="ECO:0008006" key="5">
    <source>
        <dbReference type="Google" id="ProtNLM"/>
    </source>
</evidence>
<organism evidence="3 4">
    <name type="scientific">Anopheles epiroticus</name>
    <dbReference type="NCBI Taxonomy" id="199890"/>
    <lineage>
        <taxon>Eukaryota</taxon>
        <taxon>Metazoa</taxon>
        <taxon>Ecdysozoa</taxon>
        <taxon>Arthropoda</taxon>
        <taxon>Hexapoda</taxon>
        <taxon>Insecta</taxon>
        <taxon>Pterygota</taxon>
        <taxon>Neoptera</taxon>
        <taxon>Endopterygota</taxon>
        <taxon>Diptera</taxon>
        <taxon>Nematocera</taxon>
        <taxon>Culicoidea</taxon>
        <taxon>Culicidae</taxon>
        <taxon>Anophelinae</taxon>
        <taxon>Anopheles</taxon>
    </lineage>
</organism>
<dbReference type="AlphaFoldDB" id="A0A182P0V9"/>
<proteinExistence type="predicted"/>
<sequence>MTKTFANLTPGELALAAGKPAPPEPPSHTLDVPVLGEPERPSPWQALFGATRTVMRDRLRMAQLMLTIGALALIRPQYNDAMQWTTLVVLCHTFVLSGALLWDRHCGGAIVQRHLPLLDWRLHELQYTGAATLALYALSYGVMFAHKGYGGSVACNWVSSVLTLLTALLYGGETWIQLRNQYDGRTGLGAM</sequence>
<protein>
    <recommendedName>
        <fullName evidence="5">MARVEL domain-containing protein</fullName>
    </recommendedName>
</protein>
<reference evidence="4" key="1">
    <citation type="submission" date="2013-03" db="EMBL/GenBank/DDBJ databases">
        <title>The Genome Sequence of Anopheles epiroticus epiroticus2.</title>
        <authorList>
            <consortium name="The Broad Institute Genomics Platform"/>
            <person name="Neafsey D.E."/>
            <person name="Howell P."/>
            <person name="Walker B."/>
            <person name="Young S.K."/>
            <person name="Zeng Q."/>
            <person name="Gargeya S."/>
            <person name="Fitzgerald M."/>
            <person name="Haas B."/>
            <person name="Abouelleil A."/>
            <person name="Allen A.W."/>
            <person name="Alvarado L."/>
            <person name="Arachchi H.M."/>
            <person name="Berlin A.M."/>
            <person name="Chapman S.B."/>
            <person name="Gainer-Dewar J."/>
            <person name="Goldberg J."/>
            <person name="Griggs A."/>
            <person name="Gujja S."/>
            <person name="Hansen M."/>
            <person name="Howarth C."/>
            <person name="Imamovic A."/>
            <person name="Ireland A."/>
            <person name="Larimer J."/>
            <person name="McCowan C."/>
            <person name="Murphy C."/>
            <person name="Pearson M."/>
            <person name="Poon T.W."/>
            <person name="Priest M."/>
            <person name="Roberts A."/>
            <person name="Saif S."/>
            <person name="Shea T."/>
            <person name="Sisk P."/>
            <person name="Sykes S."/>
            <person name="Wortman J."/>
            <person name="Nusbaum C."/>
            <person name="Birren B."/>
        </authorList>
    </citation>
    <scope>NUCLEOTIDE SEQUENCE [LARGE SCALE GENOMIC DNA]</scope>
    <source>
        <strain evidence="4">Epiroticus2</strain>
    </source>
</reference>
<evidence type="ECO:0000313" key="4">
    <source>
        <dbReference type="Proteomes" id="UP000075885"/>
    </source>
</evidence>
<reference evidence="3" key="2">
    <citation type="submission" date="2020-05" db="UniProtKB">
        <authorList>
            <consortium name="EnsemblMetazoa"/>
        </authorList>
    </citation>
    <scope>IDENTIFICATION</scope>
    <source>
        <strain evidence="3">Epiroticus2</strain>
    </source>
</reference>
<feature type="transmembrane region" description="Helical" evidence="2">
    <location>
        <begin position="124"/>
        <end position="143"/>
    </location>
</feature>
<name>A0A182P0V9_9DIPT</name>
<keyword evidence="2" id="KW-0812">Transmembrane</keyword>
<keyword evidence="2" id="KW-1133">Transmembrane helix</keyword>
<keyword evidence="4" id="KW-1185">Reference proteome</keyword>
<dbReference type="VEuPathDB" id="VectorBase:AEPI000541"/>
<accession>A0A182P0V9</accession>
<keyword evidence="2" id="KW-0472">Membrane</keyword>